<dbReference type="SMART" id="SM00015">
    <property type="entry name" value="IQ"/>
    <property type="match status" value="3"/>
</dbReference>
<sequence>MSLDDINAALAVKESRGKKFMSNKGEHYYRVRYDWEFRKFVSSSKSELNNIHNDYPRDYAERDVAAQEKMWMSALHLQDVIFGNGEKWSEYRKGKLLRDLHDNFFEVTSKRFASKPQFKDCLLKVSREYSQRLVEDEKFNDSLESVYNAFDVLSTEAFDWRSFLFYFHFALDPAKTVKDQLLSAFSIIADKSWIDLRDLGKILFPLVKDDATTGILCEMDESWARVKASKPEIDGNEGSTAVTVKIFQKILEQDCLQRYFAQSGSLWGRGGIFPVCIYRWEEELYNEALFQLVTSSRREKTINEKFGRDSHRTKLGVWTQWLDYARYQGSIRSIFNKITCTVKFRRKSRGLLAFSQWTNRHHAALKIQRVVRGYFGRIEASHRRTMFTAATMIQTHFRMFLAKNTLNVLSSKYLWAVIEVQRRIRGALGRSLALKKILTLVGQEHANNVKERVRLELERGVWCLTKLQAFWRRKMATAKAAELREKMQREMRVQRAMETERKKFLRERQIYERQLEGFYKSMREEYENDIQVKSKVSHDQIKVRTLRRRVKNDELKSAEPDNSEYLATEKWKNEWEAKIESGVKEMKSHCIRCLDQPDNSVEKRTRANVLKRVKGRVPDVLKRADERHIPMESKEAKAIAREEIIHIIAEEERTRLRHQMNEEFIDRERCMQEARLQSEVKAEKAHARATIHAVSLVATACRKWLARRELRRLCLETFERRFDGRSHAFYYMNKFTGETTWTKPIAMGVFEIPAKDEWILLRDAHNFPYYFNPWSMEMRWLPPVDEDMCCGIVPHTWWREWPVRSGLCPNFSLRLNEDDGKRYCEDCFLRIVDSQEGA</sequence>
<dbReference type="InterPro" id="IPR001202">
    <property type="entry name" value="WW_dom"/>
</dbReference>
<evidence type="ECO:0000313" key="3">
    <source>
        <dbReference type="EMBL" id="KAL3792272.1"/>
    </source>
</evidence>
<keyword evidence="1" id="KW-0175">Coiled coil</keyword>
<dbReference type="SUPFAM" id="SSF52540">
    <property type="entry name" value="P-loop containing nucleoside triphosphate hydrolases"/>
    <property type="match status" value="1"/>
</dbReference>
<feature type="coiled-coil region" evidence="1">
    <location>
        <begin position="473"/>
        <end position="500"/>
    </location>
</feature>
<comment type="caution">
    <text evidence="3">The sequence shown here is derived from an EMBL/GenBank/DDBJ whole genome shotgun (WGS) entry which is preliminary data.</text>
</comment>
<evidence type="ECO:0000259" key="2">
    <source>
        <dbReference type="PROSITE" id="PS50020"/>
    </source>
</evidence>
<dbReference type="PROSITE" id="PS50096">
    <property type="entry name" value="IQ"/>
    <property type="match status" value="1"/>
</dbReference>
<dbReference type="Gene3D" id="1.20.5.190">
    <property type="match status" value="1"/>
</dbReference>
<evidence type="ECO:0000313" key="4">
    <source>
        <dbReference type="Proteomes" id="UP001530315"/>
    </source>
</evidence>
<proteinExistence type="predicted"/>
<accession>A0ABD3PWT1</accession>
<feature type="domain" description="WW" evidence="2">
    <location>
        <begin position="752"/>
        <end position="785"/>
    </location>
</feature>
<organism evidence="3 4">
    <name type="scientific">Stephanodiscus triporus</name>
    <dbReference type="NCBI Taxonomy" id="2934178"/>
    <lineage>
        <taxon>Eukaryota</taxon>
        <taxon>Sar</taxon>
        <taxon>Stramenopiles</taxon>
        <taxon>Ochrophyta</taxon>
        <taxon>Bacillariophyta</taxon>
        <taxon>Coscinodiscophyceae</taxon>
        <taxon>Thalassiosirophycidae</taxon>
        <taxon>Stephanodiscales</taxon>
        <taxon>Stephanodiscaceae</taxon>
        <taxon>Stephanodiscus</taxon>
    </lineage>
</organism>
<dbReference type="AlphaFoldDB" id="A0ABD3PWT1"/>
<evidence type="ECO:0000256" key="1">
    <source>
        <dbReference type="SAM" id="Coils"/>
    </source>
</evidence>
<dbReference type="Pfam" id="PF00612">
    <property type="entry name" value="IQ"/>
    <property type="match status" value="2"/>
</dbReference>
<protein>
    <recommendedName>
        <fullName evidence="2">WW domain-containing protein</fullName>
    </recommendedName>
</protein>
<reference evidence="3 4" key="1">
    <citation type="submission" date="2024-10" db="EMBL/GenBank/DDBJ databases">
        <title>Updated reference genomes for cyclostephanoid diatoms.</title>
        <authorList>
            <person name="Roberts W.R."/>
            <person name="Alverson A.J."/>
        </authorList>
    </citation>
    <scope>NUCLEOTIDE SEQUENCE [LARGE SCALE GENOMIC DNA]</scope>
    <source>
        <strain evidence="3 4">AJA276-08</strain>
    </source>
</reference>
<dbReference type="Gene3D" id="2.20.70.10">
    <property type="match status" value="1"/>
</dbReference>
<dbReference type="InterPro" id="IPR000048">
    <property type="entry name" value="IQ_motif_EF-hand-BS"/>
</dbReference>
<dbReference type="PROSITE" id="PS50020">
    <property type="entry name" value="WW_DOMAIN_2"/>
    <property type="match status" value="1"/>
</dbReference>
<name>A0ABD3PWT1_9STRA</name>
<dbReference type="EMBL" id="JALLAZ020000561">
    <property type="protein sequence ID" value="KAL3792272.1"/>
    <property type="molecule type" value="Genomic_DNA"/>
</dbReference>
<dbReference type="InterPro" id="IPR027417">
    <property type="entry name" value="P-loop_NTPase"/>
</dbReference>
<gene>
    <name evidence="3" type="ORF">ACHAW5_001098</name>
</gene>
<keyword evidence="4" id="KW-1185">Reference proteome</keyword>
<dbReference type="Proteomes" id="UP001530315">
    <property type="component" value="Unassembled WGS sequence"/>
</dbReference>